<evidence type="ECO:0000256" key="8">
    <source>
        <dbReference type="SAM" id="SignalP"/>
    </source>
</evidence>
<dbReference type="Pfam" id="PF02221">
    <property type="entry name" value="E1_DerP2_DerF2"/>
    <property type="match status" value="1"/>
</dbReference>
<dbReference type="EMBL" id="GL996500">
    <property type="protein sequence ID" value="EGW34491.1"/>
    <property type="molecule type" value="Genomic_DNA"/>
</dbReference>
<dbReference type="FunCoup" id="G3AIS5">
    <property type="interactions" value="108"/>
</dbReference>
<dbReference type="SUPFAM" id="SSF81296">
    <property type="entry name" value="E set domains"/>
    <property type="match status" value="1"/>
</dbReference>
<dbReference type="PANTHER" id="PTHR11306:SF0">
    <property type="entry name" value="PHOSPHATIDYLGLYCEROL_PHOSPHATIDYLINOSITOL TRANSFER PROTEIN"/>
    <property type="match status" value="1"/>
</dbReference>
<dbReference type="FunFam" id="2.60.40.770:FF:000004">
    <property type="entry name" value="Phosphatidylglycerol/phosphatidylinositol transfer protein"/>
    <property type="match status" value="1"/>
</dbReference>
<comment type="similarity">
    <text evidence="2">Belongs to the NPC2 family.</text>
</comment>
<dbReference type="InterPro" id="IPR039670">
    <property type="entry name" value="NPC2-like"/>
</dbReference>
<dbReference type="InterPro" id="IPR033917">
    <property type="entry name" value="ML_PG-PI_TP"/>
</dbReference>
<keyword evidence="7" id="KW-0445">Lipid transport</keyword>
<keyword evidence="6 8" id="KW-0732">Signal</keyword>
<dbReference type="GO" id="GO:0031210">
    <property type="term" value="F:phosphatidylcholine binding"/>
    <property type="evidence" value="ECO:0007669"/>
    <property type="project" value="EnsemblFungi"/>
</dbReference>
<dbReference type="HOGENOM" id="CLU_097982_0_1_1"/>
<dbReference type="InParanoid" id="G3AIS5"/>
<dbReference type="eggNOG" id="KOG4680">
    <property type="taxonomic scope" value="Eukaryota"/>
</dbReference>
<dbReference type="RefSeq" id="XP_007374075.1">
    <property type="nucleotide sequence ID" value="XM_007374013.1"/>
</dbReference>
<dbReference type="InterPro" id="IPR014756">
    <property type="entry name" value="Ig_E-set"/>
</dbReference>
<dbReference type="GO" id="GO:0032366">
    <property type="term" value="P:intracellular sterol transport"/>
    <property type="evidence" value="ECO:0007669"/>
    <property type="project" value="EnsemblFungi"/>
</dbReference>
<name>G3AIS5_SPAPN</name>
<evidence type="ECO:0000256" key="1">
    <source>
        <dbReference type="ARBA" id="ARBA00002053"/>
    </source>
</evidence>
<dbReference type="OrthoDB" id="6409159at2759"/>
<sequence>MVSFKHLALLTLVGSANCLSVHATTGYFNQAAQLFKSNPDQSVLNLPPPHHDTEPIPGDSPLEKCDITEVQLLTLEEINLLPNPPKAGANLTFTATGFVGKTIEPGAYVDVDVRYGFIKLIHQTFDLCDEVEKVDLQCPINKGNQVISKIVAIPEEVPPGRYFVTARAYTKDDEYITCLSAVIDFPVVRN</sequence>
<evidence type="ECO:0000259" key="9">
    <source>
        <dbReference type="SMART" id="SM00737"/>
    </source>
</evidence>
<dbReference type="AlphaFoldDB" id="G3AIS5"/>
<evidence type="ECO:0000256" key="6">
    <source>
        <dbReference type="ARBA" id="ARBA00022729"/>
    </source>
</evidence>
<evidence type="ECO:0000256" key="7">
    <source>
        <dbReference type="ARBA" id="ARBA00023055"/>
    </source>
</evidence>
<gene>
    <name evidence="10" type="ORF">SPAPADRAFT_59923</name>
</gene>
<feature type="signal peptide" evidence="8">
    <location>
        <begin position="1"/>
        <end position="18"/>
    </location>
</feature>
<dbReference type="KEGG" id="spaa:SPAPADRAFT_59923"/>
<dbReference type="CDD" id="cd00917">
    <property type="entry name" value="PG-PI_TP"/>
    <property type="match status" value="1"/>
</dbReference>
<evidence type="ECO:0000256" key="5">
    <source>
        <dbReference type="ARBA" id="ARBA00022448"/>
    </source>
</evidence>
<keyword evidence="11" id="KW-1185">Reference proteome</keyword>
<evidence type="ECO:0000256" key="2">
    <source>
        <dbReference type="ARBA" id="ARBA00006370"/>
    </source>
</evidence>
<evidence type="ECO:0000313" key="10">
    <source>
        <dbReference type="EMBL" id="EGW34491.1"/>
    </source>
</evidence>
<evidence type="ECO:0000313" key="11">
    <source>
        <dbReference type="Proteomes" id="UP000000709"/>
    </source>
</evidence>
<dbReference type="GO" id="GO:0032934">
    <property type="term" value="F:sterol binding"/>
    <property type="evidence" value="ECO:0007669"/>
    <property type="project" value="EnsemblFungi"/>
</dbReference>
<dbReference type="SMART" id="SM00737">
    <property type="entry name" value="ML"/>
    <property type="match status" value="1"/>
</dbReference>
<dbReference type="STRING" id="619300.G3AIS5"/>
<dbReference type="Gene3D" id="2.60.40.770">
    <property type="match status" value="1"/>
</dbReference>
<dbReference type="PANTHER" id="PTHR11306">
    <property type="entry name" value="NIEMANN PICK TYPE C2 PROTEIN NPC2-RELATED"/>
    <property type="match status" value="1"/>
</dbReference>
<reference evidence="10 11" key="1">
    <citation type="journal article" date="2011" name="Proc. Natl. Acad. Sci. U.S.A.">
        <title>Comparative genomics of xylose-fermenting fungi for enhanced biofuel production.</title>
        <authorList>
            <person name="Wohlbach D.J."/>
            <person name="Kuo A."/>
            <person name="Sato T.K."/>
            <person name="Potts K.M."/>
            <person name="Salamov A.A."/>
            <person name="LaButti K.M."/>
            <person name="Sun H."/>
            <person name="Clum A."/>
            <person name="Pangilinan J.L."/>
            <person name="Lindquist E.A."/>
            <person name="Lucas S."/>
            <person name="Lapidus A."/>
            <person name="Jin M."/>
            <person name="Gunawan C."/>
            <person name="Balan V."/>
            <person name="Dale B.E."/>
            <person name="Jeffries T.W."/>
            <person name="Zinkel R."/>
            <person name="Barry K.W."/>
            <person name="Grigoriev I.V."/>
            <person name="Gasch A.P."/>
        </authorList>
    </citation>
    <scope>NUCLEOTIDE SEQUENCE [LARGE SCALE GENOMIC DNA]</scope>
    <source>
        <strain evidence="11">NRRL Y-27907 / 11-Y1</strain>
    </source>
</reference>
<protein>
    <recommendedName>
        <fullName evidence="4">Phosphatidylglycerol/phosphatidylinositol transfer protein</fullName>
    </recommendedName>
</protein>
<evidence type="ECO:0000256" key="4">
    <source>
        <dbReference type="ARBA" id="ARBA00016056"/>
    </source>
</evidence>
<dbReference type="OMA" id="HQTYDLC"/>
<evidence type="ECO:0000256" key="3">
    <source>
        <dbReference type="ARBA" id="ARBA00011245"/>
    </source>
</evidence>
<dbReference type="Proteomes" id="UP000000709">
    <property type="component" value="Unassembled WGS sequence"/>
</dbReference>
<dbReference type="GO" id="GO:0001786">
    <property type="term" value="F:phosphatidylserine binding"/>
    <property type="evidence" value="ECO:0007669"/>
    <property type="project" value="EnsemblFungi"/>
</dbReference>
<dbReference type="InterPro" id="IPR003172">
    <property type="entry name" value="ML_dom"/>
</dbReference>
<accession>G3AIS5</accession>
<feature type="chain" id="PRO_5003442135" description="Phosphatidylglycerol/phosphatidylinositol transfer protein" evidence="8">
    <location>
        <begin position="19"/>
        <end position="190"/>
    </location>
</feature>
<keyword evidence="5" id="KW-0813">Transport</keyword>
<organism evidence="11">
    <name type="scientific">Spathaspora passalidarum (strain NRRL Y-27907 / 11-Y1)</name>
    <dbReference type="NCBI Taxonomy" id="619300"/>
    <lineage>
        <taxon>Eukaryota</taxon>
        <taxon>Fungi</taxon>
        <taxon>Dikarya</taxon>
        <taxon>Ascomycota</taxon>
        <taxon>Saccharomycotina</taxon>
        <taxon>Pichiomycetes</taxon>
        <taxon>Debaryomycetaceae</taxon>
        <taxon>Spathaspora</taxon>
    </lineage>
</organism>
<comment type="subunit">
    <text evidence="3">Monomer.</text>
</comment>
<dbReference type="GO" id="GO:0000328">
    <property type="term" value="C:fungal-type vacuole lumen"/>
    <property type="evidence" value="ECO:0007669"/>
    <property type="project" value="EnsemblFungi"/>
</dbReference>
<dbReference type="GO" id="GO:0035091">
    <property type="term" value="F:phosphatidylinositol binding"/>
    <property type="evidence" value="ECO:0007669"/>
    <property type="project" value="EnsemblFungi"/>
</dbReference>
<dbReference type="GeneID" id="18873136"/>
<proteinExistence type="inferred from homology"/>
<feature type="domain" description="MD-2-related lipid-recognition" evidence="9">
    <location>
        <begin position="62"/>
        <end position="183"/>
    </location>
</feature>
<comment type="function">
    <text evidence="1">Catalyzes the intermembrane transfer of phosphatidylglycerol and phosphatidylinositol.</text>
</comment>